<dbReference type="KEGG" id="ngv:CDO52_12805"/>
<proteinExistence type="predicted"/>
<keyword evidence="2" id="KW-1185">Reference proteome</keyword>
<reference evidence="1 2" key="1">
    <citation type="submission" date="2017-08" db="EMBL/GenBank/DDBJ databases">
        <title>The complete genome sequence of Nocardiopsis gilva YIM 90087.</title>
        <authorList>
            <person name="Yin M."/>
            <person name="Tang S."/>
        </authorList>
    </citation>
    <scope>NUCLEOTIDE SEQUENCE [LARGE SCALE GENOMIC DNA]</scope>
    <source>
        <strain evidence="1 2">YIM 90087</strain>
    </source>
</reference>
<dbReference type="Proteomes" id="UP000215005">
    <property type="component" value="Chromosome"/>
</dbReference>
<sequence length="61" mass="6761">MTDRPLMTTWSHPEAPMTVRVDYKLPGAADVYHVTSVETGGTWHLPGAQLHGLGFQPDERT</sequence>
<dbReference type="AlphaFoldDB" id="A0A223S699"/>
<dbReference type="RefSeq" id="WP_017616846.1">
    <property type="nucleotide sequence ID" value="NZ_ANBG01000025.1"/>
</dbReference>
<organism evidence="1 2">
    <name type="scientific">Nocardiopsis gilva YIM 90087</name>
    <dbReference type="NCBI Taxonomy" id="1235441"/>
    <lineage>
        <taxon>Bacteria</taxon>
        <taxon>Bacillati</taxon>
        <taxon>Actinomycetota</taxon>
        <taxon>Actinomycetes</taxon>
        <taxon>Streptosporangiales</taxon>
        <taxon>Nocardiopsidaceae</taxon>
        <taxon>Nocardiopsis</taxon>
    </lineage>
</organism>
<evidence type="ECO:0000313" key="1">
    <source>
        <dbReference type="EMBL" id="ASU83549.1"/>
    </source>
</evidence>
<dbReference type="EMBL" id="CP022753">
    <property type="protein sequence ID" value="ASU83549.1"/>
    <property type="molecule type" value="Genomic_DNA"/>
</dbReference>
<protein>
    <submittedName>
        <fullName evidence="1">Uncharacterized protein</fullName>
    </submittedName>
</protein>
<gene>
    <name evidence="1" type="ORF">CDO52_12805</name>
</gene>
<evidence type="ECO:0000313" key="2">
    <source>
        <dbReference type="Proteomes" id="UP000215005"/>
    </source>
</evidence>
<accession>A0A223S699</accession>
<name>A0A223S699_9ACTN</name>